<evidence type="ECO:0000256" key="2">
    <source>
        <dbReference type="SAM" id="Coils"/>
    </source>
</evidence>
<reference evidence="3 4" key="1">
    <citation type="submission" date="2015-01" db="EMBL/GenBank/DDBJ databases">
        <authorList>
            <person name="Filippidou S."/>
            <person name="Jeanneret N."/>
            <person name="Russel-Delif L."/>
            <person name="Junier T."/>
            <person name="Wunderlin T."/>
            <person name="Molina V."/>
            <person name="Johnson S.L."/>
            <person name="Davenport K.W."/>
            <person name="Chain P.S."/>
            <person name="Dorador C."/>
            <person name="Junier P."/>
        </authorList>
    </citation>
    <scope>NUCLEOTIDE SEQUENCE [LARGE SCALE GENOMIC DNA]</scope>
    <source>
        <strain evidence="3 4">Et7/4</strain>
    </source>
</reference>
<name>A0A0D8BX40_GEOKU</name>
<sequence>MGIFRRIKTIILAEVNEQIDRWEDPVAMTKQYLRQLEEQLEQGRRALAQQWVAERRYETLIAQAEATVEKRSRQAKLALERNEESVAKLALCDKLLYEKKLEAYKQQYEAIKAKTAEVANRLNQLRERYDELAAKQLELAARVNAAQALKQIDTALASFSADEALRGFARMEERVIALEAEAAAARFGTNAVLSPVPLDEEVEREFAKWKEAQAKNA</sequence>
<evidence type="ECO:0000313" key="4">
    <source>
        <dbReference type="Proteomes" id="UP000032522"/>
    </source>
</evidence>
<dbReference type="Proteomes" id="UP000032522">
    <property type="component" value="Unassembled WGS sequence"/>
</dbReference>
<comment type="caution">
    <text evidence="3">The sequence shown here is derived from an EMBL/GenBank/DDBJ whole genome shotgun (WGS) entry which is preliminary data.</text>
</comment>
<accession>A0A0D8BX40</accession>
<dbReference type="RefSeq" id="WP_044732415.1">
    <property type="nucleotide sequence ID" value="NZ_JYBP01000003.1"/>
</dbReference>
<keyword evidence="2" id="KW-0175">Coiled coil</keyword>
<dbReference type="PATRIC" id="fig|1462.6.peg.3155"/>
<proteinExistence type="inferred from homology"/>
<gene>
    <name evidence="3" type="ORF">LG52_2859</name>
</gene>
<dbReference type="EMBL" id="JYBP01000003">
    <property type="protein sequence ID" value="KJE28569.1"/>
    <property type="molecule type" value="Genomic_DNA"/>
</dbReference>
<dbReference type="OrthoDB" id="9779630at2"/>
<dbReference type="PANTHER" id="PTHR31088">
    <property type="entry name" value="MEMBRANE-ASSOCIATED PROTEIN VIPP1, CHLOROPLASTIC"/>
    <property type="match status" value="1"/>
</dbReference>
<feature type="coiled-coil region" evidence="2">
    <location>
        <begin position="94"/>
        <end position="181"/>
    </location>
</feature>
<organism evidence="3 4">
    <name type="scientific">Geobacillus kaustophilus</name>
    <dbReference type="NCBI Taxonomy" id="1462"/>
    <lineage>
        <taxon>Bacteria</taxon>
        <taxon>Bacillati</taxon>
        <taxon>Bacillota</taxon>
        <taxon>Bacilli</taxon>
        <taxon>Bacillales</taxon>
        <taxon>Anoxybacillaceae</taxon>
        <taxon>Geobacillus</taxon>
        <taxon>Geobacillus thermoleovorans group</taxon>
    </lineage>
</organism>
<protein>
    <submittedName>
        <fullName evidence="3">PspA/IM30 family protein</fullName>
    </submittedName>
</protein>
<evidence type="ECO:0000256" key="1">
    <source>
        <dbReference type="ARBA" id="ARBA00043985"/>
    </source>
</evidence>
<dbReference type="InterPro" id="IPR007157">
    <property type="entry name" value="PspA_VIPP1"/>
</dbReference>
<dbReference type="AlphaFoldDB" id="A0A0D8BX40"/>
<dbReference type="PANTHER" id="PTHR31088:SF6">
    <property type="entry name" value="PHAGE SHOCK PROTEIN A"/>
    <property type="match status" value="1"/>
</dbReference>
<dbReference type="Pfam" id="PF04012">
    <property type="entry name" value="PspA_IM30"/>
    <property type="match status" value="1"/>
</dbReference>
<comment type="similarity">
    <text evidence="1">Belongs to the PspA/Vipp/IM30 family.</text>
</comment>
<evidence type="ECO:0000313" key="3">
    <source>
        <dbReference type="EMBL" id="KJE28569.1"/>
    </source>
</evidence>